<evidence type="ECO:0000313" key="1">
    <source>
        <dbReference type="EMBL" id="WAZ72847.1"/>
    </source>
</evidence>
<reference evidence="1" key="1">
    <citation type="submission" date="2022-12" db="EMBL/GenBank/DDBJ databases">
        <title>B. miyamotoi WGS.</title>
        <authorList>
            <person name="Gabriele M."/>
            <person name="Kuleshov K.V."/>
            <person name="Hepner S."/>
            <person name="Hoornstra D."/>
            <person name="Hovius J.W."/>
            <person name="Platonov A.E."/>
            <person name="Fingerle V."/>
            <person name="Strube C."/>
        </authorList>
    </citation>
    <scope>NUCLEOTIDE SEQUENCE</scope>
    <source>
        <strain evidence="1">ZStruIII14-9</strain>
        <plasmid evidence="1">pZSt-lp29-2-2</plasmid>
    </source>
</reference>
<name>A0AAX3JPK1_9SPIR</name>
<accession>A0AAX3JPK1</accession>
<dbReference type="EMBL" id="CP114733">
    <property type="protein sequence ID" value="WAZ72847.1"/>
    <property type="molecule type" value="Genomic_DNA"/>
</dbReference>
<proteinExistence type="predicted"/>
<geneLocation type="plasmid" evidence="1 2">
    <name>pZSt-lp29-2-2</name>
</geneLocation>
<dbReference type="AlphaFoldDB" id="A0AAX3JPK1"/>
<dbReference type="RefSeq" id="WP_269512459.1">
    <property type="nucleotide sequence ID" value="NZ_CP114733.1"/>
</dbReference>
<sequence>MKKKEIKFSIKKGSFKDKCKNLDDLCTYMEKSLEEIDASIDKMDREFKEFQMKYGQDKGVEDWLDYVEKEKRIQKENLI</sequence>
<gene>
    <name evidence="1" type="ORF">O5404_07485</name>
</gene>
<evidence type="ECO:0000313" key="2">
    <source>
        <dbReference type="Proteomes" id="UP001164513"/>
    </source>
</evidence>
<organism evidence="1 2">
    <name type="scientific">Borrelia miyamotoi</name>
    <dbReference type="NCBI Taxonomy" id="47466"/>
    <lineage>
        <taxon>Bacteria</taxon>
        <taxon>Pseudomonadati</taxon>
        <taxon>Spirochaetota</taxon>
        <taxon>Spirochaetia</taxon>
        <taxon>Spirochaetales</taxon>
        <taxon>Borreliaceae</taxon>
        <taxon>Borrelia</taxon>
    </lineage>
</organism>
<dbReference type="Proteomes" id="UP001164513">
    <property type="component" value="Plasmid pZSt-lp29-2-2"/>
</dbReference>
<protein>
    <submittedName>
        <fullName evidence="1">Uncharacterized protein</fullName>
    </submittedName>
</protein>
<keyword evidence="1" id="KW-0614">Plasmid</keyword>